<comment type="caution">
    <text evidence="2">The sequence shown here is derived from an EMBL/GenBank/DDBJ whole genome shotgun (WGS) entry which is preliminary data.</text>
</comment>
<reference evidence="3" key="1">
    <citation type="submission" date="2018-10" db="EMBL/GenBank/DDBJ databases">
        <title>FDA dAtabase for Regulatory Grade micrObial Sequences (FDA-ARGOS): Supporting development and validation of Infectious Disease Dx tests.</title>
        <authorList>
            <person name="Minogue T."/>
            <person name="Wolcott M."/>
            <person name="Wasieloski L."/>
            <person name="Aguilar W."/>
            <person name="Moore D."/>
            <person name="Tallon L."/>
            <person name="Sadzewicz L."/>
            <person name="Sengamalay N."/>
            <person name="Ott S."/>
            <person name="Godinez A."/>
            <person name="Nagaraj S."/>
            <person name="Vavikolanu K."/>
            <person name="Vyas G."/>
            <person name="Nadendla S."/>
            <person name="George J."/>
            <person name="Sichtig H."/>
        </authorList>
    </citation>
    <scope>NUCLEOTIDE SEQUENCE [LARGE SCALE GENOMIC DNA]</scope>
    <source>
        <strain evidence="3">FDAARGOS_343</strain>
    </source>
</reference>
<evidence type="ECO:0000313" key="3">
    <source>
        <dbReference type="Proteomes" id="UP000319837"/>
    </source>
</evidence>
<proteinExistence type="predicted"/>
<protein>
    <recommendedName>
        <fullName evidence="1">AP2-like integrase N-terminal domain-containing protein</fullName>
    </recommendedName>
</protein>
<gene>
    <name evidence="2" type="ORF">CEQ21_04705</name>
</gene>
<accession>A0A553STC9</accession>
<evidence type="ECO:0000259" key="1">
    <source>
        <dbReference type="Pfam" id="PF14657"/>
    </source>
</evidence>
<feature type="domain" description="AP2-like integrase N-terminal" evidence="1">
    <location>
        <begin position="7"/>
        <end position="34"/>
    </location>
</feature>
<dbReference type="EMBL" id="RIBP01000001">
    <property type="protein sequence ID" value="TRZ40242.1"/>
    <property type="molecule type" value="Genomic_DNA"/>
</dbReference>
<dbReference type="InterPro" id="IPR028259">
    <property type="entry name" value="AP2-like_int_N"/>
</dbReference>
<sequence>MCTSESKWAFDVDIGIDPVTGKRQQKTKVVFQRKKKLKKLKP</sequence>
<dbReference type="Pfam" id="PF14657">
    <property type="entry name" value="Arm-DNA-bind_4"/>
    <property type="match status" value="1"/>
</dbReference>
<dbReference type="AlphaFoldDB" id="A0A553STC9"/>
<dbReference type="Proteomes" id="UP000319837">
    <property type="component" value="Unassembled WGS sequence"/>
</dbReference>
<organism evidence="2 3">
    <name type="scientific">Niallia circulans</name>
    <name type="common">Bacillus circulans</name>
    <dbReference type="NCBI Taxonomy" id="1397"/>
    <lineage>
        <taxon>Bacteria</taxon>
        <taxon>Bacillati</taxon>
        <taxon>Bacillota</taxon>
        <taxon>Bacilli</taxon>
        <taxon>Bacillales</taxon>
        <taxon>Bacillaceae</taxon>
        <taxon>Niallia</taxon>
    </lineage>
</organism>
<dbReference type="RefSeq" id="WP_185764105.1">
    <property type="nucleotide sequence ID" value="NZ_RIBP01000001.1"/>
</dbReference>
<evidence type="ECO:0000313" key="2">
    <source>
        <dbReference type="EMBL" id="TRZ40242.1"/>
    </source>
</evidence>
<name>A0A553STC9_NIACI</name>